<protein>
    <submittedName>
        <fullName evidence="2">Uncharacterized protein</fullName>
    </submittedName>
</protein>
<gene>
    <name evidence="2" type="ORF">TNCT_580371</name>
</gene>
<dbReference type="EMBL" id="BMAO01038095">
    <property type="protein sequence ID" value="GFR22557.1"/>
    <property type="molecule type" value="Genomic_DNA"/>
</dbReference>
<proteinExistence type="predicted"/>
<evidence type="ECO:0000256" key="1">
    <source>
        <dbReference type="SAM" id="SignalP"/>
    </source>
</evidence>
<name>A0A8X6LVU8_TRICU</name>
<evidence type="ECO:0000313" key="2">
    <source>
        <dbReference type="EMBL" id="GFR22557.1"/>
    </source>
</evidence>
<dbReference type="Proteomes" id="UP000887116">
    <property type="component" value="Unassembled WGS sequence"/>
</dbReference>
<accession>A0A8X6LVU8</accession>
<evidence type="ECO:0000313" key="3">
    <source>
        <dbReference type="Proteomes" id="UP000887116"/>
    </source>
</evidence>
<organism evidence="2 3">
    <name type="scientific">Trichonephila clavata</name>
    <name type="common">Joro spider</name>
    <name type="synonym">Nephila clavata</name>
    <dbReference type="NCBI Taxonomy" id="2740835"/>
    <lineage>
        <taxon>Eukaryota</taxon>
        <taxon>Metazoa</taxon>
        <taxon>Ecdysozoa</taxon>
        <taxon>Arthropoda</taxon>
        <taxon>Chelicerata</taxon>
        <taxon>Arachnida</taxon>
        <taxon>Araneae</taxon>
        <taxon>Araneomorphae</taxon>
        <taxon>Entelegynae</taxon>
        <taxon>Araneoidea</taxon>
        <taxon>Nephilidae</taxon>
        <taxon>Trichonephila</taxon>
    </lineage>
</organism>
<reference evidence="2" key="1">
    <citation type="submission" date="2020-07" db="EMBL/GenBank/DDBJ databases">
        <title>Multicomponent nature underlies the extraordinary mechanical properties of spider dragline silk.</title>
        <authorList>
            <person name="Kono N."/>
            <person name="Nakamura H."/>
            <person name="Mori M."/>
            <person name="Yoshida Y."/>
            <person name="Ohtoshi R."/>
            <person name="Malay A.D."/>
            <person name="Moran D.A.P."/>
            <person name="Tomita M."/>
            <person name="Numata K."/>
            <person name="Arakawa K."/>
        </authorList>
    </citation>
    <scope>NUCLEOTIDE SEQUENCE</scope>
</reference>
<feature type="signal peptide" evidence="1">
    <location>
        <begin position="1"/>
        <end position="18"/>
    </location>
</feature>
<keyword evidence="3" id="KW-1185">Reference proteome</keyword>
<dbReference type="AlphaFoldDB" id="A0A8X6LVU8"/>
<feature type="chain" id="PRO_5036469251" evidence="1">
    <location>
        <begin position="19"/>
        <end position="112"/>
    </location>
</feature>
<sequence>MKAVTLIHLFSAFEVYWQQFCCRPWSVRDRIVLKRLSEHVFTWTTEALQARRLILAIPLDTVTIICQETPAVIIAMQVTAVPGVFHYLVAHIIKPWVQVGIDDLTDTVRGVV</sequence>
<comment type="caution">
    <text evidence="2">The sequence shown here is derived from an EMBL/GenBank/DDBJ whole genome shotgun (WGS) entry which is preliminary data.</text>
</comment>
<keyword evidence="1" id="KW-0732">Signal</keyword>